<evidence type="ECO:0000256" key="3">
    <source>
        <dbReference type="ARBA" id="ARBA00023115"/>
    </source>
</evidence>
<dbReference type="PANTHER" id="PTHR43317">
    <property type="entry name" value="THERMOSPERMINE SYNTHASE ACAULIS5"/>
    <property type="match status" value="1"/>
</dbReference>
<comment type="caution">
    <text evidence="6">The sequence shown here is derived from an EMBL/GenBank/DDBJ whole genome shotgun (WGS) entry which is preliminary data.</text>
</comment>
<dbReference type="InterPro" id="IPR029063">
    <property type="entry name" value="SAM-dependent_MTases_sf"/>
</dbReference>
<protein>
    <submittedName>
        <fullName evidence="6">Transferase</fullName>
    </submittedName>
</protein>
<dbReference type="OrthoDB" id="117774at2"/>
<dbReference type="EMBL" id="VRTS01000003">
    <property type="protein sequence ID" value="TXK64357.1"/>
    <property type="molecule type" value="Genomic_DNA"/>
</dbReference>
<evidence type="ECO:0000256" key="2">
    <source>
        <dbReference type="ARBA" id="ARBA00022679"/>
    </source>
</evidence>
<keyword evidence="3 4" id="KW-0620">Polyamine biosynthesis</keyword>
<sequence>MAADHGKGWLKRLADRLRAGPPPEAGEPGLARPFVRRGWRTTSLQFNAADAQSRMLWFQPDRLLIDYTRTMMGALLFNPRPARIGVIGLGGGSQVKFCHRHLLHSRIEVVENNPGVIALRRRFRVPDDDARLQVALGDGANWVRERPGRFDLLLVDGYDEGGIPAVLSTQRYYEDCRNALAPHGVMASNLYCADADRHVNRLRRAFDERVLVLEEPGQSNRVAFAWVGDPLPPGPIDVHGALAKLPPKARSQLVDVFPRVARGLGRIRVQRSR</sequence>
<gene>
    <name evidence="6" type="ORF">FU658_05505</name>
</gene>
<proteinExistence type="inferred from homology"/>
<evidence type="ECO:0000256" key="4">
    <source>
        <dbReference type="PROSITE-ProRule" id="PRU00354"/>
    </source>
</evidence>
<dbReference type="SUPFAM" id="SSF53335">
    <property type="entry name" value="S-adenosyl-L-methionine-dependent methyltransferases"/>
    <property type="match status" value="1"/>
</dbReference>
<comment type="similarity">
    <text evidence="1">Belongs to the spermidine/spermine synthase family.</text>
</comment>
<keyword evidence="7" id="KW-1185">Reference proteome</keyword>
<evidence type="ECO:0000313" key="6">
    <source>
        <dbReference type="EMBL" id="TXK64357.1"/>
    </source>
</evidence>
<dbReference type="AlphaFoldDB" id="A0A5C8KYB8"/>
<dbReference type="InterPro" id="IPR030374">
    <property type="entry name" value="PABS"/>
</dbReference>
<evidence type="ECO:0000259" key="5">
    <source>
        <dbReference type="PROSITE" id="PS51006"/>
    </source>
</evidence>
<evidence type="ECO:0000256" key="1">
    <source>
        <dbReference type="ARBA" id="ARBA00007867"/>
    </source>
</evidence>
<dbReference type="Pfam" id="PF01564">
    <property type="entry name" value="Spermine_synth"/>
    <property type="match status" value="1"/>
</dbReference>
<keyword evidence="2 4" id="KW-0808">Transferase</keyword>
<dbReference type="RefSeq" id="WP_147891169.1">
    <property type="nucleotide sequence ID" value="NZ_VRTS01000003.1"/>
</dbReference>
<dbReference type="Gene3D" id="3.40.50.150">
    <property type="entry name" value="Vaccinia Virus protein VP39"/>
    <property type="match status" value="1"/>
</dbReference>
<dbReference type="GO" id="GO:0016740">
    <property type="term" value="F:transferase activity"/>
    <property type="evidence" value="ECO:0007669"/>
    <property type="project" value="UniProtKB-UniRule"/>
</dbReference>
<organism evidence="6 7">
    <name type="scientific">Alkalisalibacterium limincola</name>
    <dbReference type="NCBI Taxonomy" id="2699169"/>
    <lineage>
        <taxon>Bacteria</taxon>
        <taxon>Pseudomonadati</taxon>
        <taxon>Pseudomonadota</taxon>
        <taxon>Gammaproteobacteria</taxon>
        <taxon>Lysobacterales</taxon>
        <taxon>Lysobacteraceae</taxon>
        <taxon>Alkalisalibacterium</taxon>
    </lineage>
</organism>
<reference evidence="6 7" key="1">
    <citation type="submission" date="2019-08" db="EMBL/GenBank/DDBJ databases">
        <authorList>
            <person name="Karlyshev A.V."/>
        </authorList>
    </citation>
    <scope>NUCLEOTIDE SEQUENCE [LARGE SCALE GENOMIC DNA]</scope>
    <source>
        <strain evidence="6 7">Alg18-2.2</strain>
    </source>
</reference>
<accession>A0A5C8KYB8</accession>
<evidence type="ECO:0000313" key="7">
    <source>
        <dbReference type="Proteomes" id="UP000321248"/>
    </source>
</evidence>
<dbReference type="PROSITE" id="PS51006">
    <property type="entry name" value="PABS_2"/>
    <property type="match status" value="1"/>
</dbReference>
<name>A0A5C8KYB8_9GAMM</name>
<dbReference type="PANTHER" id="PTHR43317:SF11">
    <property type="entry name" value="POLYAMINE AMINOPROPYLTRANSFERASE 2"/>
    <property type="match status" value="1"/>
</dbReference>
<feature type="active site" description="Proton acceptor" evidence="4">
    <location>
        <position position="156"/>
    </location>
</feature>
<dbReference type="Proteomes" id="UP000321248">
    <property type="component" value="Unassembled WGS sequence"/>
</dbReference>
<dbReference type="GO" id="GO:0006596">
    <property type="term" value="P:polyamine biosynthetic process"/>
    <property type="evidence" value="ECO:0007669"/>
    <property type="project" value="UniProtKB-UniRule"/>
</dbReference>
<feature type="domain" description="PABS" evidence="5">
    <location>
        <begin position="74"/>
        <end position="246"/>
    </location>
</feature>